<dbReference type="AlphaFoldDB" id="A0A239P316"/>
<dbReference type="Proteomes" id="UP000198282">
    <property type="component" value="Unassembled WGS sequence"/>
</dbReference>
<proteinExistence type="predicted"/>
<feature type="region of interest" description="Disordered" evidence="1">
    <location>
        <begin position="139"/>
        <end position="181"/>
    </location>
</feature>
<name>A0A239P316_9ACTN</name>
<evidence type="ECO:0000256" key="1">
    <source>
        <dbReference type="SAM" id="MobiDB-lite"/>
    </source>
</evidence>
<feature type="region of interest" description="Disordered" evidence="1">
    <location>
        <begin position="91"/>
        <end position="116"/>
    </location>
</feature>
<evidence type="ECO:0000313" key="3">
    <source>
        <dbReference type="Proteomes" id="UP000198282"/>
    </source>
</evidence>
<keyword evidence="3" id="KW-1185">Reference proteome</keyword>
<accession>A0A239P316</accession>
<organism evidence="2 3">
    <name type="scientific">Streptosporangium subroseum</name>
    <dbReference type="NCBI Taxonomy" id="106412"/>
    <lineage>
        <taxon>Bacteria</taxon>
        <taxon>Bacillati</taxon>
        <taxon>Actinomycetota</taxon>
        <taxon>Actinomycetes</taxon>
        <taxon>Streptosporangiales</taxon>
        <taxon>Streptosporangiaceae</taxon>
        <taxon>Streptosporangium</taxon>
    </lineage>
</organism>
<feature type="compositionally biased region" description="Acidic residues" evidence="1">
    <location>
        <begin position="141"/>
        <end position="179"/>
    </location>
</feature>
<reference evidence="2 3" key="1">
    <citation type="submission" date="2017-06" db="EMBL/GenBank/DDBJ databases">
        <authorList>
            <person name="Kim H.J."/>
            <person name="Triplett B.A."/>
        </authorList>
    </citation>
    <scope>NUCLEOTIDE SEQUENCE [LARGE SCALE GENOMIC DNA]</scope>
    <source>
        <strain evidence="2 3">CGMCC 4.2132</strain>
    </source>
</reference>
<evidence type="ECO:0000313" key="2">
    <source>
        <dbReference type="EMBL" id="SNT61527.1"/>
    </source>
</evidence>
<protein>
    <submittedName>
        <fullName evidence="2">Uncharacterized protein</fullName>
    </submittedName>
</protein>
<sequence length="194" mass="20868">MVSCGYRSVALWITVSSMRLLSYRRKICRTPLGVAIVNAGHRPLASAIPPGVAIVNARHRPLASTMPLGAAIVDAGPWLWPYRGCRAQPLRKPGVGPTRECPLGRESGPATGSGEVVSGDRAQEAAAAEPLLAFVFAGAESFDDDVEEDDDDDEELDESDELEEPEESEELDVEVDVEAAELTVLDEEARLSVR</sequence>
<gene>
    <name evidence="2" type="ORF">SAMN05216276_108416</name>
</gene>
<dbReference type="EMBL" id="FZOD01000084">
    <property type="protein sequence ID" value="SNT61527.1"/>
    <property type="molecule type" value="Genomic_DNA"/>
</dbReference>